<evidence type="ECO:0000313" key="2">
    <source>
        <dbReference type="Proteomes" id="UP001055811"/>
    </source>
</evidence>
<reference evidence="2" key="1">
    <citation type="journal article" date="2022" name="Mol. Ecol. Resour.">
        <title>The genomes of chicory, endive, great burdock and yacon provide insights into Asteraceae palaeo-polyploidization history and plant inulin production.</title>
        <authorList>
            <person name="Fan W."/>
            <person name="Wang S."/>
            <person name="Wang H."/>
            <person name="Wang A."/>
            <person name="Jiang F."/>
            <person name="Liu H."/>
            <person name="Zhao H."/>
            <person name="Xu D."/>
            <person name="Zhang Y."/>
        </authorList>
    </citation>
    <scope>NUCLEOTIDE SEQUENCE [LARGE SCALE GENOMIC DNA]</scope>
    <source>
        <strain evidence="2">cv. Punajuju</strain>
    </source>
</reference>
<evidence type="ECO:0000313" key="1">
    <source>
        <dbReference type="EMBL" id="KAI3764765.1"/>
    </source>
</evidence>
<accession>A0ACB9F1K2</accession>
<sequence length="93" mass="11166">MVRVYRSWSKKMIRTGADKEEQSSRKRSGEINDDIDKDSGEEEDHDDDLKDERWHVQCPYDISLILLAPFIIHSIERTSFEETERHIYMTMYL</sequence>
<comment type="caution">
    <text evidence="1">The sequence shown here is derived from an EMBL/GenBank/DDBJ whole genome shotgun (WGS) entry which is preliminary data.</text>
</comment>
<protein>
    <submittedName>
        <fullName evidence="1">Uncharacterized protein</fullName>
    </submittedName>
</protein>
<organism evidence="1 2">
    <name type="scientific">Cichorium intybus</name>
    <name type="common">Chicory</name>
    <dbReference type="NCBI Taxonomy" id="13427"/>
    <lineage>
        <taxon>Eukaryota</taxon>
        <taxon>Viridiplantae</taxon>
        <taxon>Streptophyta</taxon>
        <taxon>Embryophyta</taxon>
        <taxon>Tracheophyta</taxon>
        <taxon>Spermatophyta</taxon>
        <taxon>Magnoliopsida</taxon>
        <taxon>eudicotyledons</taxon>
        <taxon>Gunneridae</taxon>
        <taxon>Pentapetalae</taxon>
        <taxon>asterids</taxon>
        <taxon>campanulids</taxon>
        <taxon>Asterales</taxon>
        <taxon>Asteraceae</taxon>
        <taxon>Cichorioideae</taxon>
        <taxon>Cichorieae</taxon>
        <taxon>Cichoriinae</taxon>
        <taxon>Cichorium</taxon>
    </lineage>
</organism>
<gene>
    <name evidence="1" type="ORF">L2E82_14781</name>
</gene>
<dbReference type="Proteomes" id="UP001055811">
    <property type="component" value="Linkage Group LG03"/>
</dbReference>
<proteinExistence type="predicted"/>
<dbReference type="EMBL" id="CM042011">
    <property type="protein sequence ID" value="KAI3764765.1"/>
    <property type="molecule type" value="Genomic_DNA"/>
</dbReference>
<name>A0ACB9F1K2_CICIN</name>
<reference evidence="1 2" key="2">
    <citation type="journal article" date="2022" name="Mol. Ecol. Resour.">
        <title>The genomes of chicory, endive, great burdock and yacon provide insights into Asteraceae paleo-polyploidization history and plant inulin production.</title>
        <authorList>
            <person name="Fan W."/>
            <person name="Wang S."/>
            <person name="Wang H."/>
            <person name="Wang A."/>
            <person name="Jiang F."/>
            <person name="Liu H."/>
            <person name="Zhao H."/>
            <person name="Xu D."/>
            <person name="Zhang Y."/>
        </authorList>
    </citation>
    <scope>NUCLEOTIDE SEQUENCE [LARGE SCALE GENOMIC DNA]</scope>
    <source>
        <strain evidence="2">cv. Punajuju</strain>
        <tissue evidence="1">Leaves</tissue>
    </source>
</reference>
<keyword evidence="2" id="KW-1185">Reference proteome</keyword>